<dbReference type="InterPro" id="IPR015422">
    <property type="entry name" value="PyrdxlP-dep_Trfase_small"/>
</dbReference>
<dbReference type="Gene3D" id="3.90.1150.10">
    <property type="entry name" value="Aspartate Aminotransferase, domain 1"/>
    <property type="match status" value="1"/>
</dbReference>
<feature type="domain" description="Aminotransferase class V" evidence="4">
    <location>
        <begin position="3"/>
        <end position="95"/>
    </location>
</feature>
<dbReference type="InterPro" id="IPR015421">
    <property type="entry name" value="PyrdxlP-dep_Trfase_major"/>
</dbReference>
<dbReference type="GO" id="GO:0031071">
    <property type="term" value="F:cysteine desulfurase activity"/>
    <property type="evidence" value="ECO:0007669"/>
    <property type="project" value="UniProtKB-EC"/>
</dbReference>
<comment type="similarity">
    <text evidence="2">Belongs to the class-V pyridoxal-phosphate-dependent aminotransferase family. NifS/IscS subfamily.</text>
</comment>
<evidence type="ECO:0000256" key="2">
    <source>
        <dbReference type="ARBA" id="ARBA00006490"/>
    </source>
</evidence>
<comment type="caution">
    <text evidence="5">The sequence shown here is derived from an EMBL/GenBank/DDBJ whole genome shotgun (WGS) entry which is preliminary data.</text>
</comment>
<dbReference type="Gene3D" id="3.40.640.10">
    <property type="entry name" value="Type I PLP-dependent aspartate aminotransferase-like (Major domain)"/>
    <property type="match status" value="1"/>
</dbReference>
<evidence type="ECO:0000313" key="5">
    <source>
        <dbReference type="EMBL" id="PKM88522.1"/>
    </source>
</evidence>
<dbReference type="InterPro" id="IPR015424">
    <property type="entry name" value="PyrdxlP-dep_Trfase"/>
</dbReference>
<dbReference type="EMBL" id="PHAH01000016">
    <property type="protein sequence ID" value="PKM88522.1"/>
    <property type="molecule type" value="Genomic_DNA"/>
</dbReference>
<accession>A0A2N2E1H5</accession>
<organism evidence="5 6">
    <name type="scientific">Candidatus Falkowbacteria bacterium HGW-Falkowbacteria-2</name>
    <dbReference type="NCBI Taxonomy" id="2013769"/>
    <lineage>
        <taxon>Bacteria</taxon>
        <taxon>Candidatus Falkowiibacteriota</taxon>
    </lineage>
</organism>
<comment type="cofactor">
    <cofactor evidence="1">
        <name>pyridoxal 5'-phosphate</name>
        <dbReference type="ChEBI" id="CHEBI:597326"/>
    </cofactor>
</comment>
<evidence type="ECO:0000256" key="1">
    <source>
        <dbReference type="ARBA" id="ARBA00001933"/>
    </source>
</evidence>
<evidence type="ECO:0000256" key="3">
    <source>
        <dbReference type="ARBA" id="ARBA00050776"/>
    </source>
</evidence>
<sequence length="96" mass="10365">MTVYFDNAATTRLDPRVLKAMMPYLTEQYGNASSIHTLGQDNNLILEKCRAAIAGILKAETSGVLFTSGASESNNYILRGILSANKAKGKHFVISA</sequence>
<dbReference type="AlphaFoldDB" id="A0A2N2E1H5"/>
<comment type="catalytic activity">
    <reaction evidence="3">
        <text>(sulfur carrier)-H + L-cysteine = (sulfur carrier)-SH + L-alanine</text>
        <dbReference type="Rhea" id="RHEA:43892"/>
        <dbReference type="Rhea" id="RHEA-COMP:14737"/>
        <dbReference type="Rhea" id="RHEA-COMP:14739"/>
        <dbReference type="ChEBI" id="CHEBI:29917"/>
        <dbReference type="ChEBI" id="CHEBI:35235"/>
        <dbReference type="ChEBI" id="CHEBI:57972"/>
        <dbReference type="ChEBI" id="CHEBI:64428"/>
        <dbReference type="EC" id="2.8.1.7"/>
    </reaction>
</comment>
<feature type="non-terminal residue" evidence="5">
    <location>
        <position position="96"/>
    </location>
</feature>
<dbReference type="InterPro" id="IPR000192">
    <property type="entry name" value="Aminotrans_V_dom"/>
</dbReference>
<dbReference type="SUPFAM" id="SSF53383">
    <property type="entry name" value="PLP-dependent transferases"/>
    <property type="match status" value="1"/>
</dbReference>
<reference evidence="5 6" key="1">
    <citation type="journal article" date="2017" name="ISME J.">
        <title>Potential for microbial H2 and metal transformations associated with novel bacteria and archaea in deep terrestrial subsurface sediments.</title>
        <authorList>
            <person name="Hernsdorf A.W."/>
            <person name="Amano Y."/>
            <person name="Miyakawa K."/>
            <person name="Ise K."/>
            <person name="Suzuki Y."/>
            <person name="Anantharaman K."/>
            <person name="Probst A."/>
            <person name="Burstein D."/>
            <person name="Thomas B.C."/>
            <person name="Banfield J.F."/>
        </authorList>
    </citation>
    <scope>NUCLEOTIDE SEQUENCE [LARGE SCALE GENOMIC DNA]</scope>
    <source>
        <strain evidence="5">HGW-Falkowbacteria-2</strain>
    </source>
</reference>
<name>A0A2N2E1H5_9BACT</name>
<proteinExistence type="inferred from homology"/>
<gene>
    <name evidence="5" type="ORF">CVU83_01570</name>
</gene>
<evidence type="ECO:0000313" key="6">
    <source>
        <dbReference type="Proteomes" id="UP000233325"/>
    </source>
</evidence>
<dbReference type="Proteomes" id="UP000233325">
    <property type="component" value="Unassembled WGS sequence"/>
</dbReference>
<protein>
    <recommendedName>
        <fullName evidence="4">Aminotransferase class V domain-containing protein</fullName>
    </recommendedName>
</protein>
<evidence type="ECO:0000259" key="4">
    <source>
        <dbReference type="Pfam" id="PF00266"/>
    </source>
</evidence>
<dbReference type="Pfam" id="PF00266">
    <property type="entry name" value="Aminotran_5"/>
    <property type="match status" value="1"/>
</dbReference>
<dbReference type="PANTHER" id="PTHR11601">
    <property type="entry name" value="CYSTEINE DESULFURYLASE FAMILY MEMBER"/>
    <property type="match status" value="1"/>
</dbReference>
<dbReference type="PANTHER" id="PTHR11601:SF34">
    <property type="entry name" value="CYSTEINE DESULFURASE"/>
    <property type="match status" value="1"/>
</dbReference>